<proteinExistence type="predicted"/>
<protein>
    <submittedName>
        <fullName evidence="1">Uncharacterized protein</fullName>
    </submittedName>
</protein>
<sequence>MSLERLLKFPYNGVVSHLSGQTKGELPKVEASRGMQTASSYSKSSSFSIQGFEVCDNATSSFVMVEHVQQSQPVNDRDAYTERVISRTSAPVSHVHCENYDEEPLEAADTTADLQQILGKSLILVLNFIKFLLIVTVISNFPQNSCEEIFTCKGDGSLCWPTITPYKVSRSIPTSHSSGDEIYVVRELLSSLAETTTSDKSPISSSQKDLQPDKGMILHHPTIEKPGSPHLHSAYNDVIHVIRLSSFRFGSEQPVMDTVEMVFQNVNVGKLINVVSDDMEIRNGYFHDYGNF</sequence>
<keyword evidence="2" id="KW-1185">Reference proteome</keyword>
<gene>
    <name evidence="1" type="ORF">ACJRO7_013008</name>
</gene>
<dbReference type="EMBL" id="JBJKBG010000002">
    <property type="protein sequence ID" value="KAL3752284.1"/>
    <property type="molecule type" value="Genomic_DNA"/>
</dbReference>
<dbReference type="Proteomes" id="UP001634007">
    <property type="component" value="Unassembled WGS sequence"/>
</dbReference>
<dbReference type="AlphaFoldDB" id="A0ABD3LKF1"/>
<reference evidence="1 2" key="1">
    <citation type="submission" date="2024-11" db="EMBL/GenBank/DDBJ databases">
        <title>Chromosome-level genome assembly of Eucalyptus globulus Labill. provides insights into its genome evolution.</title>
        <authorList>
            <person name="Li X."/>
        </authorList>
    </citation>
    <scope>NUCLEOTIDE SEQUENCE [LARGE SCALE GENOMIC DNA]</scope>
    <source>
        <strain evidence="1">CL2024</strain>
        <tissue evidence="1">Fresh tender leaves</tissue>
    </source>
</reference>
<evidence type="ECO:0000313" key="1">
    <source>
        <dbReference type="EMBL" id="KAL3752284.1"/>
    </source>
</evidence>
<comment type="caution">
    <text evidence="1">The sequence shown here is derived from an EMBL/GenBank/DDBJ whole genome shotgun (WGS) entry which is preliminary data.</text>
</comment>
<accession>A0ABD3LKF1</accession>
<name>A0ABD3LKF1_EUCGL</name>
<evidence type="ECO:0000313" key="2">
    <source>
        <dbReference type="Proteomes" id="UP001634007"/>
    </source>
</evidence>
<organism evidence="1 2">
    <name type="scientific">Eucalyptus globulus</name>
    <name type="common">Tasmanian blue gum</name>
    <dbReference type="NCBI Taxonomy" id="34317"/>
    <lineage>
        <taxon>Eukaryota</taxon>
        <taxon>Viridiplantae</taxon>
        <taxon>Streptophyta</taxon>
        <taxon>Embryophyta</taxon>
        <taxon>Tracheophyta</taxon>
        <taxon>Spermatophyta</taxon>
        <taxon>Magnoliopsida</taxon>
        <taxon>eudicotyledons</taxon>
        <taxon>Gunneridae</taxon>
        <taxon>Pentapetalae</taxon>
        <taxon>rosids</taxon>
        <taxon>malvids</taxon>
        <taxon>Myrtales</taxon>
        <taxon>Myrtaceae</taxon>
        <taxon>Myrtoideae</taxon>
        <taxon>Eucalypteae</taxon>
        <taxon>Eucalyptus</taxon>
    </lineage>
</organism>